<evidence type="ECO:0000313" key="2">
    <source>
        <dbReference type="Proteomes" id="UP001270362"/>
    </source>
</evidence>
<accession>A0AAE0X585</accession>
<reference evidence="1" key="2">
    <citation type="submission" date="2023-06" db="EMBL/GenBank/DDBJ databases">
        <authorList>
            <consortium name="Lawrence Berkeley National Laboratory"/>
            <person name="Haridas S."/>
            <person name="Hensen N."/>
            <person name="Bonometti L."/>
            <person name="Westerberg I."/>
            <person name="Brannstrom I.O."/>
            <person name="Guillou S."/>
            <person name="Cros-Aarteil S."/>
            <person name="Calhoun S."/>
            <person name="Kuo A."/>
            <person name="Mondo S."/>
            <person name="Pangilinan J."/>
            <person name="Riley R."/>
            <person name="Labutti K."/>
            <person name="Andreopoulos B."/>
            <person name="Lipzen A."/>
            <person name="Chen C."/>
            <person name="Yanf M."/>
            <person name="Daum C."/>
            <person name="Ng V."/>
            <person name="Clum A."/>
            <person name="Steindorff A."/>
            <person name="Ohm R."/>
            <person name="Martin F."/>
            <person name="Silar P."/>
            <person name="Natvig D."/>
            <person name="Lalanne C."/>
            <person name="Gautier V."/>
            <person name="Ament-Velasquez S.L."/>
            <person name="Kruys A."/>
            <person name="Hutchinson M.I."/>
            <person name="Powell A.J."/>
            <person name="Barry K."/>
            <person name="Miller A.N."/>
            <person name="Grigoriev I.V."/>
            <person name="Debuchy R."/>
            <person name="Gladieux P."/>
            <person name="Thoren M.H."/>
            <person name="Johannesson H."/>
        </authorList>
    </citation>
    <scope>NUCLEOTIDE SEQUENCE</scope>
    <source>
        <strain evidence="1">CBS 314.62</strain>
    </source>
</reference>
<reference evidence="1" key="1">
    <citation type="journal article" date="2023" name="Mol. Phylogenet. Evol.">
        <title>Genome-scale phylogeny and comparative genomics of the fungal order Sordariales.</title>
        <authorList>
            <person name="Hensen N."/>
            <person name="Bonometti L."/>
            <person name="Westerberg I."/>
            <person name="Brannstrom I.O."/>
            <person name="Guillou S."/>
            <person name="Cros-Aarteil S."/>
            <person name="Calhoun S."/>
            <person name="Haridas S."/>
            <person name="Kuo A."/>
            <person name="Mondo S."/>
            <person name="Pangilinan J."/>
            <person name="Riley R."/>
            <person name="LaButti K."/>
            <person name="Andreopoulos B."/>
            <person name="Lipzen A."/>
            <person name="Chen C."/>
            <person name="Yan M."/>
            <person name="Daum C."/>
            <person name="Ng V."/>
            <person name="Clum A."/>
            <person name="Steindorff A."/>
            <person name="Ohm R.A."/>
            <person name="Martin F."/>
            <person name="Silar P."/>
            <person name="Natvig D.O."/>
            <person name="Lalanne C."/>
            <person name="Gautier V."/>
            <person name="Ament-Velasquez S.L."/>
            <person name="Kruys A."/>
            <person name="Hutchinson M.I."/>
            <person name="Powell A.J."/>
            <person name="Barry K."/>
            <person name="Miller A.N."/>
            <person name="Grigoriev I.V."/>
            <person name="Debuchy R."/>
            <person name="Gladieux P."/>
            <person name="Hiltunen Thoren M."/>
            <person name="Johannesson H."/>
        </authorList>
    </citation>
    <scope>NUCLEOTIDE SEQUENCE</scope>
    <source>
        <strain evidence="1">CBS 314.62</strain>
    </source>
</reference>
<organism evidence="1 2">
    <name type="scientific">Podospora appendiculata</name>
    <dbReference type="NCBI Taxonomy" id="314037"/>
    <lineage>
        <taxon>Eukaryota</taxon>
        <taxon>Fungi</taxon>
        <taxon>Dikarya</taxon>
        <taxon>Ascomycota</taxon>
        <taxon>Pezizomycotina</taxon>
        <taxon>Sordariomycetes</taxon>
        <taxon>Sordariomycetidae</taxon>
        <taxon>Sordariales</taxon>
        <taxon>Podosporaceae</taxon>
        <taxon>Podospora</taxon>
    </lineage>
</organism>
<evidence type="ECO:0000313" key="1">
    <source>
        <dbReference type="EMBL" id="KAK3685331.1"/>
    </source>
</evidence>
<proteinExistence type="predicted"/>
<sequence length="224" mass="24361">MLQRDKTRFLLPLPTNPALSAVAIEKRYKPLPSPCPHPLHTEADLLNEANQPIKLAGGLNRLADRLTPAGWMCCVDRTVFPGGIPAPQLSCLVGPHQYKKLKGRVRRHLRAGGDEPEPDSWQPCRRCYVVNRYQETLSFLDRTLCTAAVDGQGVQKVLDGLPDGALREHWVHYAELVKRGEEGLRWLAGCGSGGSCGCGSGVWGICGEVLGRGRGSAAWVCLGC</sequence>
<gene>
    <name evidence="1" type="ORF">B0T22DRAFT_465379</name>
</gene>
<dbReference type="AlphaFoldDB" id="A0AAE0X585"/>
<comment type="caution">
    <text evidence="1">The sequence shown here is derived from an EMBL/GenBank/DDBJ whole genome shotgun (WGS) entry which is preliminary data.</text>
</comment>
<name>A0AAE0X585_9PEZI</name>
<protein>
    <submittedName>
        <fullName evidence="1">Uncharacterized protein</fullName>
    </submittedName>
</protein>
<dbReference type="EMBL" id="JAULSO010000003">
    <property type="protein sequence ID" value="KAK3685331.1"/>
    <property type="molecule type" value="Genomic_DNA"/>
</dbReference>
<keyword evidence="2" id="KW-1185">Reference proteome</keyword>
<dbReference type="Proteomes" id="UP001270362">
    <property type="component" value="Unassembled WGS sequence"/>
</dbReference>